<keyword evidence="9" id="KW-1185">Reference proteome</keyword>
<accession>A0A3P7PFT2</accession>
<comment type="caution">
    <text evidence="7">Lacks conserved residue(s) required for the propagation of feature annotation.</text>
</comment>
<dbReference type="EMBL" id="UYRU01102578">
    <property type="protein sequence ID" value="VDN41781.1"/>
    <property type="molecule type" value="Genomic_DNA"/>
</dbReference>
<comment type="subcellular location">
    <subcellularLocation>
        <location evidence="1 7">Endoplasmic reticulum membrane</location>
        <topology evidence="1 7">Multi-pass membrane protein</topology>
    </subcellularLocation>
</comment>
<dbReference type="AlphaFoldDB" id="A0A3P7PFT2"/>
<keyword evidence="3 7" id="KW-0812">Transmembrane</keyword>
<dbReference type="InterPro" id="IPR007599">
    <property type="entry name" value="DER1"/>
</dbReference>
<evidence type="ECO:0000256" key="1">
    <source>
        <dbReference type="ARBA" id="ARBA00004477"/>
    </source>
</evidence>
<comment type="function">
    <text evidence="7">May be involved in the degradation of misfolded endoplasmic reticulum (ER) luminal proteins.</text>
</comment>
<evidence type="ECO:0000256" key="4">
    <source>
        <dbReference type="ARBA" id="ARBA00022824"/>
    </source>
</evidence>
<evidence type="ECO:0000256" key="5">
    <source>
        <dbReference type="ARBA" id="ARBA00022989"/>
    </source>
</evidence>
<dbReference type="PANTHER" id="PTHR11009">
    <property type="entry name" value="DER1-LIKE PROTEIN, DERLIN"/>
    <property type="match status" value="1"/>
</dbReference>
<comment type="similarity">
    <text evidence="2 7">Belongs to the derlin family.</text>
</comment>
<proteinExistence type="inferred from homology"/>
<dbReference type="GO" id="GO:0005789">
    <property type="term" value="C:endoplasmic reticulum membrane"/>
    <property type="evidence" value="ECO:0007669"/>
    <property type="project" value="UniProtKB-SubCell"/>
</dbReference>
<evidence type="ECO:0000256" key="7">
    <source>
        <dbReference type="RuleBase" id="RU363059"/>
    </source>
</evidence>
<dbReference type="Pfam" id="PF04511">
    <property type="entry name" value="DER1"/>
    <property type="match status" value="1"/>
</dbReference>
<name>A0A3P7PFT2_DIBLA</name>
<evidence type="ECO:0000256" key="2">
    <source>
        <dbReference type="ARBA" id="ARBA00008917"/>
    </source>
</evidence>
<keyword evidence="4 7" id="KW-0256">Endoplasmic reticulum</keyword>
<dbReference type="OrthoDB" id="19102at2759"/>
<dbReference type="GO" id="GO:0006950">
    <property type="term" value="P:response to stress"/>
    <property type="evidence" value="ECO:0007669"/>
    <property type="project" value="UniProtKB-ARBA"/>
</dbReference>
<evidence type="ECO:0000313" key="9">
    <source>
        <dbReference type="Proteomes" id="UP000281553"/>
    </source>
</evidence>
<dbReference type="Proteomes" id="UP000281553">
    <property type="component" value="Unassembled WGS sequence"/>
</dbReference>
<keyword evidence="6 7" id="KW-0472">Membrane</keyword>
<gene>
    <name evidence="8" type="ORF">DILT_LOCUS18640</name>
</gene>
<feature type="transmembrane region" description="Helical" evidence="7">
    <location>
        <begin position="76"/>
        <end position="109"/>
    </location>
</feature>
<feature type="transmembrane region" description="Helical" evidence="7">
    <location>
        <begin position="38"/>
        <end position="56"/>
    </location>
</feature>
<keyword evidence="5 7" id="KW-1133">Transmembrane helix</keyword>
<reference evidence="8 9" key="1">
    <citation type="submission" date="2018-11" db="EMBL/GenBank/DDBJ databases">
        <authorList>
            <consortium name="Pathogen Informatics"/>
        </authorList>
    </citation>
    <scope>NUCLEOTIDE SEQUENCE [LARGE SCALE GENOMIC DNA]</scope>
</reference>
<sequence>MRHKRLDFFSNASLIHCYPIKCRIKTYLPPLTLMTKRIFPVQLLFEPMVLSVMYVWCQMNREAVVQFWFGTQFKAIYFPWALVVFNIIIRGSALMELVGIFVGHVYYFFAHQYPQEFGGPQILKTPGFL</sequence>
<evidence type="ECO:0000256" key="6">
    <source>
        <dbReference type="ARBA" id="ARBA00023136"/>
    </source>
</evidence>
<protein>
    <recommendedName>
        <fullName evidence="7">Derlin</fullName>
    </recommendedName>
</protein>
<evidence type="ECO:0000256" key="3">
    <source>
        <dbReference type="ARBA" id="ARBA00022692"/>
    </source>
</evidence>
<evidence type="ECO:0000313" key="8">
    <source>
        <dbReference type="EMBL" id="VDN41781.1"/>
    </source>
</evidence>
<organism evidence="8 9">
    <name type="scientific">Dibothriocephalus latus</name>
    <name type="common">Fish tapeworm</name>
    <name type="synonym">Diphyllobothrium latum</name>
    <dbReference type="NCBI Taxonomy" id="60516"/>
    <lineage>
        <taxon>Eukaryota</taxon>
        <taxon>Metazoa</taxon>
        <taxon>Spiralia</taxon>
        <taxon>Lophotrochozoa</taxon>
        <taxon>Platyhelminthes</taxon>
        <taxon>Cestoda</taxon>
        <taxon>Eucestoda</taxon>
        <taxon>Diphyllobothriidea</taxon>
        <taxon>Diphyllobothriidae</taxon>
        <taxon>Dibothriocephalus</taxon>
    </lineage>
</organism>